<dbReference type="OrthoDB" id="4563074at2"/>
<dbReference type="RefSeq" id="WP_136532981.1">
    <property type="nucleotide sequence ID" value="NZ_STGY01000007.1"/>
</dbReference>
<keyword evidence="2" id="KW-1185">Reference proteome</keyword>
<sequence length="71" mass="8172">MSRTTIDLDDELLAEVSKVLGTSTKKETVNAAMREVMETRRRAMALIRLRERVADGAVDTEFLMDKRNYRP</sequence>
<evidence type="ECO:0000313" key="2">
    <source>
        <dbReference type="Proteomes" id="UP000308760"/>
    </source>
</evidence>
<gene>
    <name evidence="1" type="ORF">FAB82_02605</name>
</gene>
<evidence type="ECO:0000313" key="1">
    <source>
        <dbReference type="EMBL" id="THV43140.1"/>
    </source>
</evidence>
<dbReference type="AlphaFoldDB" id="A0A4S8QFI3"/>
<organism evidence="1 2">
    <name type="scientific">Glycomyces buryatensis</name>
    <dbReference type="NCBI Taxonomy" id="2570927"/>
    <lineage>
        <taxon>Bacteria</taxon>
        <taxon>Bacillati</taxon>
        <taxon>Actinomycetota</taxon>
        <taxon>Actinomycetes</taxon>
        <taxon>Glycomycetales</taxon>
        <taxon>Glycomycetaceae</taxon>
        <taxon>Glycomyces</taxon>
    </lineage>
</organism>
<dbReference type="InterPro" id="IPR019239">
    <property type="entry name" value="VapB_antitoxin"/>
</dbReference>
<proteinExistence type="predicted"/>
<dbReference type="Proteomes" id="UP000308760">
    <property type="component" value="Unassembled WGS sequence"/>
</dbReference>
<reference evidence="1 2" key="2">
    <citation type="submission" date="2019-05" db="EMBL/GenBank/DDBJ databases">
        <title>Glycomyces buryatensis sp. nov.</title>
        <authorList>
            <person name="Nikitina E."/>
        </authorList>
    </citation>
    <scope>NUCLEOTIDE SEQUENCE [LARGE SCALE GENOMIC DNA]</scope>
    <source>
        <strain evidence="1 2">18</strain>
    </source>
</reference>
<reference evidence="2" key="1">
    <citation type="submission" date="2019-04" db="EMBL/GenBank/DDBJ databases">
        <title>Nocardioides xinjiangensis sp. nov.</title>
        <authorList>
            <person name="Liu S."/>
        </authorList>
    </citation>
    <scope>NUCLEOTIDE SEQUENCE [LARGE SCALE GENOMIC DNA]</scope>
    <source>
        <strain evidence="2">18</strain>
    </source>
</reference>
<protein>
    <submittedName>
        <fullName evidence="1">Type II toxin-antitoxin system VapB family antitoxin</fullName>
    </submittedName>
</protein>
<dbReference type="Pfam" id="PF09957">
    <property type="entry name" value="VapB_antitoxin"/>
    <property type="match status" value="1"/>
</dbReference>
<name>A0A4S8QFI3_9ACTN</name>
<dbReference type="EMBL" id="STGY01000007">
    <property type="protein sequence ID" value="THV43140.1"/>
    <property type="molecule type" value="Genomic_DNA"/>
</dbReference>
<comment type="caution">
    <text evidence="1">The sequence shown here is derived from an EMBL/GenBank/DDBJ whole genome shotgun (WGS) entry which is preliminary data.</text>
</comment>
<accession>A0A4S8QFI3</accession>